<evidence type="ECO:0000256" key="6">
    <source>
        <dbReference type="SAM" id="MobiDB-lite"/>
    </source>
</evidence>
<accession>A0ABD2LZB0</accession>
<keyword evidence="4 5" id="KW-0802">TPR repeat</keyword>
<dbReference type="PANTHER" id="PTHR11242:SF0">
    <property type="entry name" value="TPR_REGION DOMAIN-CONTAINING PROTEIN"/>
    <property type="match status" value="1"/>
</dbReference>
<feature type="region of interest" description="Disordered" evidence="6">
    <location>
        <begin position="370"/>
        <end position="402"/>
    </location>
</feature>
<dbReference type="InterPro" id="IPR011990">
    <property type="entry name" value="TPR-like_helical_dom_sf"/>
</dbReference>
<evidence type="ECO:0000256" key="2">
    <source>
        <dbReference type="ARBA" id="ARBA00022490"/>
    </source>
</evidence>
<dbReference type="Gene3D" id="1.25.40.10">
    <property type="entry name" value="Tetratricopeptide repeat domain"/>
    <property type="match status" value="1"/>
</dbReference>
<feature type="domain" description="AIP/AIPL N-terminal FKBP-type PPIase" evidence="7">
    <location>
        <begin position="83"/>
        <end position="197"/>
    </location>
</feature>
<evidence type="ECO:0000313" key="8">
    <source>
        <dbReference type="EMBL" id="KAL3120590.1"/>
    </source>
</evidence>
<name>A0ABD2LZB0_9BILA</name>
<proteinExistence type="predicted"/>
<dbReference type="PROSITE" id="PS50005">
    <property type="entry name" value="TPR"/>
    <property type="match status" value="1"/>
</dbReference>
<feature type="compositionally biased region" description="Basic and acidic residues" evidence="6">
    <location>
        <begin position="386"/>
        <end position="402"/>
    </location>
</feature>
<dbReference type="InterPro" id="IPR046357">
    <property type="entry name" value="PPIase_dom_sf"/>
</dbReference>
<dbReference type="EMBL" id="JBICBT010000207">
    <property type="protein sequence ID" value="KAL3120590.1"/>
    <property type="molecule type" value="Genomic_DNA"/>
</dbReference>
<evidence type="ECO:0000256" key="4">
    <source>
        <dbReference type="ARBA" id="ARBA00022803"/>
    </source>
</evidence>
<dbReference type="GO" id="GO:0005737">
    <property type="term" value="C:cytoplasm"/>
    <property type="evidence" value="ECO:0007669"/>
    <property type="project" value="UniProtKB-SubCell"/>
</dbReference>
<dbReference type="SMART" id="SM00028">
    <property type="entry name" value="TPR"/>
    <property type="match status" value="2"/>
</dbReference>
<evidence type="ECO:0000313" key="9">
    <source>
        <dbReference type="Proteomes" id="UP001620626"/>
    </source>
</evidence>
<keyword evidence="3" id="KW-0677">Repeat</keyword>
<dbReference type="Proteomes" id="UP001620626">
    <property type="component" value="Unassembled WGS sequence"/>
</dbReference>
<comment type="subcellular location">
    <subcellularLocation>
        <location evidence="1">Cytoplasm</location>
    </subcellularLocation>
</comment>
<dbReference type="Gene3D" id="3.10.50.40">
    <property type="match status" value="1"/>
</dbReference>
<gene>
    <name evidence="8" type="ORF">niasHT_007882</name>
</gene>
<dbReference type="InterPro" id="IPR056277">
    <property type="entry name" value="PPIase_AIP"/>
</dbReference>
<dbReference type="SUPFAM" id="SSF48452">
    <property type="entry name" value="TPR-like"/>
    <property type="match status" value="1"/>
</dbReference>
<evidence type="ECO:0000256" key="3">
    <source>
        <dbReference type="ARBA" id="ARBA00022737"/>
    </source>
</evidence>
<keyword evidence="2" id="KW-0963">Cytoplasm</keyword>
<evidence type="ECO:0000256" key="5">
    <source>
        <dbReference type="PROSITE-ProRule" id="PRU00339"/>
    </source>
</evidence>
<organism evidence="8 9">
    <name type="scientific">Heterodera trifolii</name>
    <dbReference type="NCBI Taxonomy" id="157864"/>
    <lineage>
        <taxon>Eukaryota</taxon>
        <taxon>Metazoa</taxon>
        <taxon>Ecdysozoa</taxon>
        <taxon>Nematoda</taxon>
        <taxon>Chromadorea</taxon>
        <taxon>Rhabditida</taxon>
        <taxon>Tylenchina</taxon>
        <taxon>Tylenchomorpha</taxon>
        <taxon>Tylenchoidea</taxon>
        <taxon>Heteroderidae</taxon>
        <taxon>Heteroderinae</taxon>
        <taxon>Heterodera</taxon>
    </lineage>
</organism>
<feature type="repeat" description="TPR" evidence="5">
    <location>
        <begin position="274"/>
        <end position="307"/>
    </location>
</feature>
<reference evidence="8 9" key="1">
    <citation type="submission" date="2024-10" db="EMBL/GenBank/DDBJ databases">
        <authorList>
            <person name="Kim D."/>
        </authorList>
    </citation>
    <scope>NUCLEOTIDE SEQUENCE [LARGE SCALE GENOMIC DNA]</scope>
    <source>
        <strain evidence="8">BH-2024</strain>
    </source>
</reference>
<keyword evidence="9" id="KW-1185">Reference proteome</keyword>
<dbReference type="Pfam" id="PF23322">
    <property type="entry name" value="PPIase_AIP"/>
    <property type="match status" value="1"/>
</dbReference>
<protein>
    <recommendedName>
        <fullName evidence="7">AIP/AIPL N-terminal FKBP-type PPIase domain-containing protein</fullName>
    </recommendedName>
</protein>
<dbReference type="PANTHER" id="PTHR11242">
    <property type="entry name" value="ARYL HYDROCARBON RECEPTOR INTERACTING PROTEIN RELATED"/>
    <property type="match status" value="1"/>
</dbReference>
<dbReference type="InterPro" id="IPR039663">
    <property type="entry name" value="AIP/AIPL1/TTC9"/>
</dbReference>
<sequence length="402" mass="46374">MDKRLKEWATDTLPKGRRITTLKKILSAGKGQLPDYEKPNTKAVFHYEVFAPPKPNGTAEAEEDAEQSRRRIFPEERSLYKCIDSTKKCWPEGYGKPLEMVFGKKFQLPLFEDCVKTMLVDEIAQFDVFDPREVLTFPMVSKKLRDISRAEIDPEFAREHQHSSGHQCAATVTELGYPELDELVREGPRPLRVVFHLLSVLSPQDYSVDNWQLDETQRLATAETLRAEGNRLFGLKDFKGAADKYREGLTLIDQLLLREKPGDSEWTELDRKNIPLFLNLAQCYLSMGQFYEAANCASEVLQREPDNEKALFRRAKANTNKWELDEAVSDLKRLEMNGKCTEPTIVKKALAEVETKRRLKEQSERKALRAMFKGISGGDREAEEEREGHTRRETDDERRINE</sequence>
<dbReference type="AlphaFoldDB" id="A0ABD2LZB0"/>
<comment type="caution">
    <text evidence="8">The sequence shown here is derived from an EMBL/GenBank/DDBJ whole genome shotgun (WGS) entry which is preliminary data.</text>
</comment>
<evidence type="ECO:0000256" key="1">
    <source>
        <dbReference type="ARBA" id="ARBA00004496"/>
    </source>
</evidence>
<evidence type="ECO:0000259" key="7">
    <source>
        <dbReference type="Pfam" id="PF23322"/>
    </source>
</evidence>
<dbReference type="InterPro" id="IPR019734">
    <property type="entry name" value="TPR_rpt"/>
</dbReference>